<dbReference type="Proteomes" id="UP000023152">
    <property type="component" value="Unassembled WGS sequence"/>
</dbReference>
<feature type="repeat" description="WD" evidence="3">
    <location>
        <begin position="404"/>
        <end position="445"/>
    </location>
</feature>
<dbReference type="SUPFAM" id="SSF50965">
    <property type="entry name" value="Galactose oxidase, central domain"/>
    <property type="match status" value="1"/>
</dbReference>
<feature type="repeat" description="WD" evidence="3">
    <location>
        <begin position="568"/>
        <end position="609"/>
    </location>
</feature>
<dbReference type="PROSITE" id="PS50231">
    <property type="entry name" value="RICIN_B_LECTIN"/>
    <property type="match status" value="1"/>
</dbReference>
<evidence type="ECO:0000256" key="3">
    <source>
        <dbReference type="PROSITE-ProRule" id="PRU00221"/>
    </source>
</evidence>
<dbReference type="SMART" id="SM00320">
    <property type="entry name" value="WD40"/>
    <property type="match status" value="7"/>
</dbReference>
<reference evidence="4 5" key="1">
    <citation type="journal article" date="2013" name="Curr. Biol.">
        <title>The Genome of the Foraminiferan Reticulomyxa filosa.</title>
        <authorList>
            <person name="Glockner G."/>
            <person name="Hulsmann N."/>
            <person name="Schleicher M."/>
            <person name="Noegel A.A."/>
            <person name="Eichinger L."/>
            <person name="Gallinger C."/>
            <person name="Pawlowski J."/>
            <person name="Sierra R."/>
            <person name="Euteneuer U."/>
            <person name="Pillet L."/>
            <person name="Moustafa A."/>
            <person name="Platzer M."/>
            <person name="Groth M."/>
            <person name="Szafranski K."/>
            <person name="Schliwa M."/>
        </authorList>
    </citation>
    <scope>NUCLEOTIDE SEQUENCE [LARGE SCALE GENOMIC DNA]</scope>
</reference>
<dbReference type="Gene3D" id="2.120.10.80">
    <property type="entry name" value="Kelch-type beta propeller"/>
    <property type="match status" value="1"/>
</dbReference>
<dbReference type="InterPro" id="IPR050349">
    <property type="entry name" value="WD_LIS1/nudF_dynein_reg"/>
</dbReference>
<feature type="repeat" description="WD" evidence="3">
    <location>
        <begin position="488"/>
        <end position="529"/>
    </location>
</feature>
<dbReference type="InterPro" id="IPR015915">
    <property type="entry name" value="Kelch-typ_b-propeller"/>
</dbReference>
<dbReference type="InterPro" id="IPR015943">
    <property type="entry name" value="WD40/YVTN_repeat-like_dom_sf"/>
</dbReference>
<dbReference type="PROSITE" id="PS50082">
    <property type="entry name" value="WD_REPEATS_2"/>
    <property type="match status" value="7"/>
</dbReference>
<keyword evidence="2" id="KW-0677">Repeat</keyword>
<feature type="repeat" description="WD" evidence="3">
    <location>
        <begin position="652"/>
        <end position="686"/>
    </location>
</feature>
<dbReference type="SUPFAM" id="SSF50978">
    <property type="entry name" value="WD40 repeat-like"/>
    <property type="match status" value="1"/>
</dbReference>
<organism evidence="4 5">
    <name type="scientific">Reticulomyxa filosa</name>
    <dbReference type="NCBI Taxonomy" id="46433"/>
    <lineage>
        <taxon>Eukaryota</taxon>
        <taxon>Sar</taxon>
        <taxon>Rhizaria</taxon>
        <taxon>Retaria</taxon>
        <taxon>Foraminifera</taxon>
        <taxon>Monothalamids</taxon>
        <taxon>Reticulomyxidae</taxon>
        <taxon>Reticulomyxa</taxon>
    </lineage>
</organism>
<sequence>MDTNENKVEAITSMNKETHFEILTPLPVPLSCIQCVVHNHEIVICGGYKNKECYSYHTIKNEYNKITNAITLLSFGGQGNFEKKCTLIMKYVSVWDDNYGKENKVSNINKTEKFNEWIQFTDNHNNPIYIGKFEEDYNGIRAIISGNAKNLLFITYPPRNINVFDLNTFQFVKQDVLPIDNEPLGYHCFVPKTENLNKNVSEMFLFCRNAGLSIGYDEHNNIFQYRNVWVCTTLKSLFSYGYAYVNDSILFFSGRDVHTRCASKEIHKYSVIENTWTKFEQTLDVPLTDCNVIVSEDNAFVHIVGGYDEEEAVSTHMKMRLKRWLEGKTKTEIQWTIEEEEKKDIEESKRDSEGIKKQFTIKKLKKKRDTEMIIEHWIRSLSLKMGWIDDFNIIRKYFKFLKLLQGHFKKVNSVAFSPDGTNIASASYDGTVQVWDISSDNAIQILKGHTTCVNDAQFSPDGNTIVSCSEDATIRLWNVKTGKEIKVLEGHSGDVIRVRFSPDGNTIVSSSDDHTMRLWDSQSGKEIKVLECSVNDVQFSPDGQQIVSASNDQKIRIWNVKSGEISKTLEYSDSVITIQFSRDGCLFVSTSINGTIQIWDAISYSQLKKMFVHSAVISDVKFFPDGQIIVSCAWDGSIQLWDVKFGMELQRLQRNVLPVTRVGVSPDGNKIVASSHDKTIQLWEPL</sequence>
<feature type="repeat" description="WD" evidence="3">
    <location>
        <begin position="446"/>
        <end position="487"/>
    </location>
</feature>
<protein>
    <submittedName>
        <fullName evidence="4">G-protein beta WD-40 repeats containing protein</fullName>
    </submittedName>
</protein>
<dbReference type="PROSITE" id="PS00678">
    <property type="entry name" value="WD_REPEATS_1"/>
    <property type="match status" value="5"/>
</dbReference>
<evidence type="ECO:0000313" key="4">
    <source>
        <dbReference type="EMBL" id="ETO30991.1"/>
    </source>
</evidence>
<dbReference type="Gene3D" id="2.130.10.10">
    <property type="entry name" value="YVTN repeat-like/Quinoprotein amine dehydrogenase"/>
    <property type="match status" value="2"/>
</dbReference>
<accession>X6NYD6</accession>
<keyword evidence="1 3" id="KW-0853">WD repeat</keyword>
<dbReference type="CDD" id="cd00200">
    <property type="entry name" value="WD40"/>
    <property type="match status" value="1"/>
</dbReference>
<dbReference type="InterPro" id="IPR019775">
    <property type="entry name" value="WD40_repeat_CS"/>
</dbReference>
<feature type="repeat" description="WD" evidence="3">
    <location>
        <begin position="534"/>
        <end position="568"/>
    </location>
</feature>
<dbReference type="PANTHER" id="PTHR44129">
    <property type="entry name" value="WD REPEAT-CONTAINING PROTEIN POP1"/>
    <property type="match status" value="1"/>
</dbReference>
<dbReference type="InterPro" id="IPR036322">
    <property type="entry name" value="WD40_repeat_dom_sf"/>
</dbReference>
<dbReference type="InterPro" id="IPR020472">
    <property type="entry name" value="WD40_PAC1"/>
</dbReference>
<dbReference type="InterPro" id="IPR011043">
    <property type="entry name" value="Gal_Oxase/kelch_b-propeller"/>
</dbReference>
<comment type="caution">
    <text evidence="4">The sequence shown here is derived from an EMBL/GenBank/DDBJ whole genome shotgun (WGS) entry which is preliminary data.</text>
</comment>
<evidence type="ECO:0000256" key="2">
    <source>
        <dbReference type="ARBA" id="ARBA00022737"/>
    </source>
</evidence>
<dbReference type="AlphaFoldDB" id="X6NYD6"/>
<evidence type="ECO:0000256" key="1">
    <source>
        <dbReference type="ARBA" id="ARBA00022574"/>
    </source>
</evidence>
<keyword evidence="5" id="KW-1185">Reference proteome</keyword>
<proteinExistence type="predicted"/>
<dbReference type="PRINTS" id="PR00320">
    <property type="entry name" value="GPROTEINBRPT"/>
</dbReference>
<dbReference type="Pfam" id="PF00400">
    <property type="entry name" value="WD40"/>
    <property type="match status" value="7"/>
</dbReference>
<evidence type="ECO:0000313" key="5">
    <source>
        <dbReference type="Proteomes" id="UP000023152"/>
    </source>
</evidence>
<dbReference type="EMBL" id="ASPP01005193">
    <property type="protein sequence ID" value="ETO30991.1"/>
    <property type="molecule type" value="Genomic_DNA"/>
</dbReference>
<dbReference type="PROSITE" id="PS50294">
    <property type="entry name" value="WD_REPEATS_REGION"/>
    <property type="match status" value="7"/>
</dbReference>
<feature type="repeat" description="WD" evidence="3">
    <location>
        <begin position="610"/>
        <end position="651"/>
    </location>
</feature>
<dbReference type="InterPro" id="IPR001680">
    <property type="entry name" value="WD40_rpt"/>
</dbReference>
<gene>
    <name evidence="4" type="ORF">RFI_06129</name>
</gene>
<name>X6NYD6_RETFI</name>